<comment type="function">
    <text evidence="10">Specifically methylates the N1 position of guanosine-37 in various cytoplasmic and mitochondrial tRNAs. Methylation is not dependent on the nature of the nucleoside 5' of the target nucleoside. This is the first step in the biosynthesis of wybutosine (yW), a modified base adjacent to the anticodon of tRNAs and required for accurate decoding.</text>
</comment>
<feature type="binding site" evidence="10">
    <location>
        <begin position="147"/>
        <end position="148"/>
    </location>
    <ligand>
        <name>S-adenosyl-L-methionine</name>
        <dbReference type="ChEBI" id="CHEBI:59789"/>
    </ligand>
</feature>
<evidence type="ECO:0000256" key="6">
    <source>
        <dbReference type="ARBA" id="ARBA00022694"/>
    </source>
</evidence>
<gene>
    <name evidence="10" type="primary">TRM5</name>
    <name evidence="13" type="ORF">BC938DRAFT_476851</name>
</gene>
<comment type="catalytic activity">
    <reaction evidence="9 10">
        <text>guanosine(37) in tRNA + S-adenosyl-L-methionine = N(1)-methylguanosine(37) in tRNA + S-adenosyl-L-homocysteine + H(+)</text>
        <dbReference type="Rhea" id="RHEA:36899"/>
        <dbReference type="Rhea" id="RHEA-COMP:10145"/>
        <dbReference type="Rhea" id="RHEA-COMP:10147"/>
        <dbReference type="ChEBI" id="CHEBI:15378"/>
        <dbReference type="ChEBI" id="CHEBI:57856"/>
        <dbReference type="ChEBI" id="CHEBI:59789"/>
        <dbReference type="ChEBI" id="CHEBI:73542"/>
        <dbReference type="ChEBI" id="CHEBI:74269"/>
        <dbReference type="EC" id="2.1.1.228"/>
    </reaction>
</comment>
<dbReference type="Pfam" id="PF25133">
    <property type="entry name" value="TYW2_N_2"/>
    <property type="match status" value="1"/>
</dbReference>
<evidence type="ECO:0000256" key="10">
    <source>
        <dbReference type="HAMAP-Rule" id="MF_03152"/>
    </source>
</evidence>
<comment type="similarity">
    <text evidence="10">Belongs to the TRM5 / TYW2 family.</text>
</comment>
<dbReference type="PANTHER" id="PTHR23245">
    <property type="entry name" value="TRNA METHYLTRANSFERASE"/>
    <property type="match status" value="1"/>
</dbReference>
<protein>
    <recommendedName>
        <fullName evidence="10">tRNA (guanine(37)-N1)-methyltransferase</fullName>
        <ecNumber evidence="10">2.1.1.228</ecNumber>
    </recommendedName>
    <alternativeName>
        <fullName evidence="10">M1G-methyltransferase</fullName>
    </alternativeName>
    <alternativeName>
        <fullName evidence="10">tRNA [GM37] methyltransferase</fullName>
    </alternativeName>
    <alternativeName>
        <fullName evidence="10">tRNA methyltransferase 5</fullName>
    </alternativeName>
</protein>
<evidence type="ECO:0000259" key="12">
    <source>
        <dbReference type="PROSITE" id="PS51684"/>
    </source>
</evidence>
<feature type="region of interest" description="Disordered" evidence="11">
    <location>
        <begin position="306"/>
        <end position="349"/>
    </location>
</feature>
<evidence type="ECO:0000256" key="9">
    <source>
        <dbReference type="ARBA" id="ARBA00047783"/>
    </source>
</evidence>
<evidence type="ECO:0000256" key="2">
    <source>
        <dbReference type="ARBA" id="ARBA00022490"/>
    </source>
</evidence>
<dbReference type="PROSITE" id="PS51684">
    <property type="entry name" value="SAM_MT_TRM5_TYW2"/>
    <property type="match status" value="1"/>
</dbReference>
<organism evidence="13 14">
    <name type="scientific">Jimgerdemannia flammicorona</name>
    <dbReference type="NCBI Taxonomy" id="994334"/>
    <lineage>
        <taxon>Eukaryota</taxon>
        <taxon>Fungi</taxon>
        <taxon>Fungi incertae sedis</taxon>
        <taxon>Mucoromycota</taxon>
        <taxon>Mucoromycotina</taxon>
        <taxon>Endogonomycetes</taxon>
        <taxon>Endogonales</taxon>
        <taxon>Endogonaceae</taxon>
        <taxon>Jimgerdemannia</taxon>
    </lineage>
</organism>
<feature type="domain" description="SAM-dependent methyltransferase TRM5/TYW2-type" evidence="12">
    <location>
        <begin position="1"/>
        <end position="272"/>
    </location>
</feature>
<comment type="similarity">
    <text evidence="1">Belongs to the class I-like SAM-binding methyltransferase superfamily. TRM5/TYW2 family.</text>
</comment>
<dbReference type="AlphaFoldDB" id="A0A433PDU3"/>
<keyword evidence="2 10" id="KW-0963">Cytoplasm</keyword>
<feature type="binding site" evidence="10">
    <location>
        <position position="81"/>
    </location>
    <ligand>
        <name>S-adenosyl-L-methionine</name>
        <dbReference type="ChEBI" id="CHEBI:59789"/>
    </ligand>
</feature>
<feature type="binding site" evidence="10">
    <location>
        <begin position="119"/>
        <end position="120"/>
    </location>
    <ligand>
        <name>S-adenosyl-L-methionine</name>
        <dbReference type="ChEBI" id="CHEBI:59789"/>
    </ligand>
</feature>
<dbReference type="HAMAP" id="MF_03152">
    <property type="entry name" value="TRM5"/>
    <property type="match status" value="1"/>
</dbReference>
<evidence type="ECO:0000313" key="14">
    <source>
        <dbReference type="Proteomes" id="UP000274822"/>
    </source>
</evidence>
<dbReference type="Gene3D" id="3.30.300.110">
    <property type="entry name" value="Met-10+ protein-like domains"/>
    <property type="match status" value="1"/>
</dbReference>
<evidence type="ECO:0000256" key="4">
    <source>
        <dbReference type="ARBA" id="ARBA00022679"/>
    </source>
</evidence>
<keyword evidence="6 10" id="KW-0819">tRNA processing</keyword>
<keyword evidence="5 10" id="KW-0949">S-adenosyl-L-methionine</keyword>
<keyword evidence="3 10" id="KW-0489">Methyltransferase</keyword>
<dbReference type="Proteomes" id="UP000274822">
    <property type="component" value="Unassembled WGS sequence"/>
</dbReference>
<dbReference type="GO" id="GO:0070901">
    <property type="term" value="P:mitochondrial tRNA methylation"/>
    <property type="evidence" value="ECO:0007669"/>
    <property type="project" value="UniProtKB-ARBA"/>
</dbReference>
<evidence type="ECO:0000256" key="7">
    <source>
        <dbReference type="ARBA" id="ARBA00023128"/>
    </source>
</evidence>
<dbReference type="InterPro" id="IPR056743">
    <property type="entry name" value="TRM5-TYW2-like_MTfase"/>
</dbReference>
<proteinExistence type="inferred from homology"/>
<dbReference type="GO" id="GO:0005634">
    <property type="term" value="C:nucleus"/>
    <property type="evidence" value="ECO:0007669"/>
    <property type="project" value="UniProtKB-SubCell"/>
</dbReference>
<dbReference type="GO" id="GO:0052906">
    <property type="term" value="F:tRNA (guanine(37)-N1)-methyltransferase activity"/>
    <property type="evidence" value="ECO:0007669"/>
    <property type="project" value="UniProtKB-UniRule"/>
</dbReference>
<name>A0A433PDU3_9FUNG</name>
<sequence length="349" mass="38856">MNLRDEFLPWKTLIGQIILDKNRNITSVVNKLDVIDSTFRNFRMEVLAGEDNMIAEVRESGCRFKFDFSQVYWNSRLHTEHDRLVKMFKKGDYVADVFAGVGPFALPASKKGCIVYANDLNPASYKYLQENVTLNKIKTGIYAYNLDGRDFIRKAVEDLDATVISAPVSTPATYRTFDHFVMNLPAIALEFLDAFRGLYRAREPHFRQTPAPVLPMIHCHCFSKSETPEQDVIERAGEAMGHSINPASCTVHHVRKVAPNKDMFCLSFRLSEEVAFGRCAVFRIPETGSSSTVFALCSTDVTRACPPSAKRKDADPNGGETVQGANGVGKVDETEGPASKKVRVEDGSG</sequence>
<keyword evidence="8 10" id="KW-0539">Nucleus</keyword>
<dbReference type="GO" id="GO:0005759">
    <property type="term" value="C:mitochondrial matrix"/>
    <property type="evidence" value="ECO:0007669"/>
    <property type="project" value="UniProtKB-SubCell"/>
</dbReference>
<keyword evidence="14" id="KW-1185">Reference proteome</keyword>
<comment type="caution">
    <text evidence="13">The sequence shown here is derived from an EMBL/GenBank/DDBJ whole genome shotgun (WGS) entry which is preliminary data.</text>
</comment>
<reference evidence="13 14" key="1">
    <citation type="journal article" date="2018" name="New Phytol.">
        <title>Phylogenomics of Endogonaceae and evolution of mycorrhizas within Mucoromycota.</title>
        <authorList>
            <person name="Chang Y."/>
            <person name="Desiro A."/>
            <person name="Na H."/>
            <person name="Sandor L."/>
            <person name="Lipzen A."/>
            <person name="Clum A."/>
            <person name="Barry K."/>
            <person name="Grigoriev I.V."/>
            <person name="Martin F.M."/>
            <person name="Stajich J.E."/>
            <person name="Smith M.E."/>
            <person name="Bonito G."/>
            <person name="Spatafora J.W."/>
        </authorList>
    </citation>
    <scope>NUCLEOTIDE SEQUENCE [LARGE SCALE GENOMIC DNA]</scope>
    <source>
        <strain evidence="13 14">AD002</strain>
    </source>
</reference>
<evidence type="ECO:0000313" key="13">
    <source>
        <dbReference type="EMBL" id="RUS15703.1"/>
    </source>
</evidence>
<comment type="subunit">
    <text evidence="10">Monomer.</text>
</comment>
<comment type="subcellular location">
    <subcellularLocation>
        <location evidence="10">Mitochondrion matrix</location>
    </subcellularLocation>
    <subcellularLocation>
        <location evidence="10">Nucleus</location>
    </subcellularLocation>
    <subcellularLocation>
        <location evidence="10">Cytoplasm</location>
    </subcellularLocation>
    <text evidence="10">Predominantly in the mitochondria and in the nucleus.</text>
</comment>
<evidence type="ECO:0000256" key="8">
    <source>
        <dbReference type="ARBA" id="ARBA00023242"/>
    </source>
</evidence>
<dbReference type="InterPro" id="IPR029063">
    <property type="entry name" value="SAM-dependent_MTases_sf"/>
</dbReference>
<dbReference type="InterPro" id="IPR025792">
    <property type="entry name" value="tRNA_Gua_MeTrfase_euk"/>
</dbReference>
<dbReference type="FunFam" id="3.30.300.110:FF:000001">
    <property type="entry name" value="tRNA (guanine(37)-N1)-methyltransferase"/>
    <property type="match status" value="1"/>
</dbReference>
<dbReference type="EMBL" id="RBNJ01025212">
    <property type="protein sequence ID" value="RUS15703.1"/>
    <property type="molecule type" value="Genomic_DNA"/>
</dbReference>
<keyword evidence="7 10" id="KW-0496">Mitochondrion</keyword>
<dbReference type="InterPro" id="IPR030382">
    <property type="entry name" value="MeTrfase_TRM5/TYW2"/>
</dbReference>
<accession>A0A433PDU3</accession>
<evidence type="ECO:0000256" key="5">
    <source>
        <dbReference type="ARBA" id="ARBA00022691"/>
    </source>
</evidence>
<dbReference type="InterPro" id="IPR056744">
    <property type="entry name" value="TRM5/TYW2-like_N"/>
</dbReference>
<dbReference type="EC" id="2.1.1.228" evidence="10"/>
<dbReference type="CDD" id="cd02440">
    <property type="entry name" value="AdoMet_MTases"/>
    <property type="match status" value="1"/>
</dbReference>
<dbReference type="SUPFAM" id="SSF53335">
    <property type="entry name" value="S-adenosyl-L-methionine-dependent methyltransferases"/>
    <property type="match status" value="1"/>
</dbReference>
<dbReference type="PANTHER" id="PTHR23245:SF36">
    <property type="entry name" value="TRNA (GUANINE(37)-N1)-METHYLTRANSFERASE"/>
    <property type="match status" value="1"/>
</dbReference>
<keyword evidence="4 10" id="KW-0808">Transferase</keyword>
<evidence type="ECO:0000256" key="1">
    <source>
        <dbReference type="ARBA" id="ARBA00009775"/>
    </source>
</evidence>
<dbReference type="Pfam" id="PF02475">
    <property type="entry name" value="TRM5-TYW2_MTfase"/>
    <property type="match status" value="1"/>
</dbReference>
<feature type="binding site" evidence="10">
    <location>
        <position position="183"/>
    </location>
    <ligand>
        <name>S-adenosyl-L-methionine</name>
        <dbReference type="ChEBI" id="CHEBI:59789"/>
    </ligand>
</feature>
<evidence type="ECO:0000256" key="3">
    <source>
        <dbReference type="ARBA" id="ARBA00022603"/>
    </source>
</evidence>
<evidence type="ECO:0000256" key="11">
    <source>
        <dbReference type="SAM" id="MobiDB-lite"/>
    </source>
</evidence>
<dbReference type="GO" id="GO:0002939">
    <property type="term" value="P:tRNA N1-guanine methylation"/>
    <property type="evidence" value="ECO:0007669"/>
    <property type="project" value="TreeGrafter"/>
</dbReference>
<dbReference type="Gene3D" id="3.40.50.150">
    <property type="entry name" value="Vaccinia Virus protein VP39"/>
    <property type="match status" value="1"/>
</dbReference>